<dbReference type="InParanoid" id="A0A2J6TBV0"/>
<dbReference type="Pfam" id="PF26639">
    <property type="entry name" value="Het-6_barrel"/>
    <property type="match status" value="1"/>
</dbReference>
<sequence length="155" mass="17223">MACEDGIGQDSFDSLYRLAMKSSSIRRLFLETPGLRNLAYLPEVKLVLMIVSLGLAETFDRLCSMAVGNAFFWTRNGHIGTAPLAVSKGDLVALIPGVRAPMILRQIDSISYQVIGPAFVYGMMDGEMWTDKVGGRKREEDSREPRDDLKDIHLV</sequence>
<dbReference type="RefSeq" id="XP_024737413.1">
    <property type="nucleotide sequence ID" value="XM_024880179.1"/>
</dbReference>
<dbReference type="OrthoDB" id="2157530at2759"/>
<gene>
    <name evidence="2" type="ORF">K444DRAFT_612655</name>
</gene>
<name>A0A2J6TBV0_9HELO</name>
<organism evidence="2 3">
    <name type="scientific">Hyaloscypha bicolor E</name>
    <dbReference type="NCBI Taxonomy" id="1095630"/>
    <lineage>
        <taxon>Eukaryota</taxon>
        <taxon>Fungi</taxon>
        <taxon>Dikarya</taxon>
        <taxon>Ascomycota</taxon>
        <taxon>Pezizomycotina</taxon>
        <taxon>Leotiomycetes</taxon>
        <taxon>Helotiales</taxon>
        <taxon>Hyaloscyphaceae</taxon>
        <taxon>Hyaloscypha</taxon>
        <taxon>Hyaloscypha bicolor</taxon>
    </lineage>
</organism>
<evidence type="ECO:0000313" key="3">
    <source>
        <dbReference type="Proteomes" id="UP000235371"/>
    </source>
</evidence>
<proteinExistence type="predicted"/>
<accession>A0A2J6TBV0</accession>
<keyword evidence="3" id="KW-1185">Reference proteome</keyword>
<feature type="region of interest" description="Disordered" evidence="1">
    <location>
        <begin position="133"/>
        <end position="155"/>
    </location>
</feature>
<reference evidence="2 3" key="1">
    <citation type="submission" date="2016-04" db="EMBL/GenBank/DDBJ databases">
        <title>A degradative enzymes factory behind the ericoid mycorrhizal symbiosis.</title>
        <authorList>
            <consortium name="DOE Joint Genome Institute"/>
            <person name="Martino E."/>
            <person name="Morin E."/>
            <person name="Grelet G."/>
            <person name="Kuo A."/>
            <person name="Kohler A."/>
            <person name="Daghino S."/>
            <person name="Barry K."/>
            <person name="Choi C."/>
            <person name="Cichocki N."/>
            <person name="Clum A."/>
            <person name="Copeland A."/>
            <person name="Hainaut M."/>
            <person name="Haridas S."/>
            <person name="Labutti K."/>
            <person name="Lindquist E."/>
            <person name="Lipzen A."/>
            <person name="Khouja H.-R."/>
            <person name="Murat C."/>
            <person name="Ohm R."/>
            <person name="Olson A."/>
            <person name="Spatafora J."/>
            <person name="Veneault-Fourrey C."/>
            <person name="Henrissat B."/>
            <person name="Grigoriev I."/>
            <person name="Martin F."/>
            <person name="Perotto S."/>
        </authorList>
    </citation>
    <scope>NUCLEOTIDE SEQUENCE [LARGE SCALE GENOMIC DNA]</scope>
    <source>
        <strain evidence="2 3">E</strain>
    </source>
</reference>
<evidence type="ECO:0000256" key="1">
    <source>
        <dbReference type="SAM" id="MobiDB-lite"/>
    </source>
</evidence>
<dbReference type="GeneID" id="36588256"/>
<dbReference type="AlphaFoldDB" id="A0A2J6TBV0"/>
<dbReference type="Proteomes" id="UP000235371">
    <property type="component" value="Unassembled WGS sequence"/>
</dbReference>
<dbReference type="EMBL" id="KZ613790">
    <property type="protein sequence ID" value="PMD60509.1"/>
    <property type="molecule type" value="Genomic_DNA"/>
</dbReference>
<protein>
    <submittedName>
        <fullName evidence="2">Uncharacterized protein</fullName>
    </submittedName>
</protein>
<evidence type="ECO:0000313" key="2">
    <source>
        <dbReference type="EMBL" id="PMD60509.1"/>
    </source>
</evidence>